<proteinExistence type="predicted"/>
<protein>
    <submittedName>
        <fullName evidence="1">Uncharacterized protein</fullName>
    </submittedName>
</protein>
<dbReference type="STRING" id="46835.A0A504YGR6"/>
<comment type="caution">
    <text evidence="1">The sequence shown here is derived from an EMBL/GenBank/DDBJ whole genome shotgun (WGS) entry which is preliminary data.</text>
</comment>
<name>A0A504YGR6_FASGI</name>
<dbReference type="EMBL" id="SUNJ01010743">
    <property type="protein sequence ID" value="TPP59419.1"/>
    <property type="molecule type" value="Genomic_DNA"/>
</dbReference>
<dbReference type="Proteomes" id="UP000316759">
    <property type="component" value="Unassembled WGS sequence"/>
</dbReference>
<organism evidence="1 2">
    <name type="scientific">Fasciola gigantica</name>
    <name type="common">Giant liver fluke</name>
    <dbReference type="NCBI Taxonomy" id="46835"/>
    <lineage>
        <taxon>Eukaryota</taxon>
        <taxon>Metazoa</taxon>
        <taxon>Spiralia</taxon>
        <taxon>Lophotrochozoa</taxon>
        <taxon>Platyhelminthes</taxon>
        <taxon>Trematoda</taxon>
        <taxon>Digenea</taxon>
        <taxon>Plagiorchiida</taxon>
        <taxon>Echinostomata</taxon>
        <taxon>Echinostomatoidea</taxon>
        <taxon>Fasciolidae</taxon>
        <taxon>Fasciola</taxon>
    </lineage>
</organism>
<keyword evidence="2" id="KW-1185">Reference proteome</keyword>
<sequence>MHKLSPQRLSTRSLQVALLPQATDAYIQAEMAPSRDTMSKLNQELSVMSEVLKLPPNINQKVQMTDSEVQWASTPAAFDSVIQSEESLQVDVVAPVQAFKPEIPKDNRGIQAVILPTKFDVETQSGVISQIGMTQTAEQPKPAPQTEDQTVIHAQTITTATINKKLQVALLPQATDAYIQAEMAPSRYDVEAQSGIISHVGSTQTAPNINQKFK</sequence>
<gene>
    <name evidence="1" type="ORF">FGIG_12385</name>
</gene>
<dbReference type="AlphaFoldDB" id="A0A504YGR6"/>
<reference evidence="1 2" key="1">
    <citation type="submission" date="2019-04" db="EMBL/GenBank/DDBJ databases">
        <title>Annotation for the trematode Fasciola gigantica.</title>
        <authorList>
            <person name="Choi Y.-J."/>
        </authorList>
    </citation>
    <scope>NUCLEOTIDE SEQUENCE [LARGE SCALE GENOMIC DNA]</scope>
    <source>
        <strain evidence="1">Uganda_cow_1</strain>
    </source>
</reference>
<evidence type="ECO:0000313" key="2">
    <source>
        <dbReference type="Proteomes" id="UP000316759"/>
    </source>
</evidence>
<evidence type="ECO:0000313" key="1">
    <source>
        <dbReference type="EMBL" id="TPP59419.1"/>
    </source>
</evidence>
<accession>A0A504YGR6</accession>